<proteinExistence type="predicted"/>
<accession>A0A0F9L8F8</accession>
<evidence type="ECO:0000313" key="2">
    <source>
        <dbReference type="EMBL" id="KKM89753.1"/>
    </source>
</evidence>
<dbReference type="SUPFAM" id="SSF56300">
    <property type="entry name" value="Metallo-dependent phosphatases"/>
    <property type="match status" value="1"/>
</dbReference>
<dbReference type="InterPro" id="IPR004843">
    <property type="entry name" value="Calcineurin-like_PHP"/>
</dbReference>
<dbReference type="Gene3D" id="3.60.21.10">
    <property type="match status" value="1"/>
</dbReference>
<feature type="domain" description="Calcineurin-like phosphoesterase" evidence="1">
    <location>
        <begin position="10"/>
        <end position="183"/>
    </location>
</feature>
<organism evidence="2">
    <name type="scientific">marine sediment metagenome</name>
    <dbReference type="NCBI Taxonomy" id="412755"/>
    <lineage>
        <taxon>unclassified sequences</taxon>
        <taxon>metagenomes</taxon>
        <taxon>ecological metagenomes</taxon>
    </lineage>
</organism>
<comment type="caution">
    <text evidence="2">The sequence shown here is derived from an EMBL/GenBank/DDBJ whole genome shotgun (WGS) entry which is preliminary data.</text>
</comment>
<gene>
    <name evidence="2" type="ORF">LCGC14_1245480</name>
</gene>
<evidence type="ECO:0000259" key="1">
    <source>
        <dbReference type="Pfam" id="PF00149"/>
    </source>
</evidence>
<dbReference type="CDD" id="cd00838">
    <property type="entry name" value="MPP_superfamily"/>
    <property type="match status" value="1"/>
</dbReference>
<reference evidence="2" key="1">
    <citation type="journal article" date="2015" name="Nature">
        <title>Complex archaea that bridge the gap between prokaryotes and eukaryotes.</title>
        <authorList>
            <person name="Spang A."/>
            <person name="Saw J.H."/>
            <person name="Jorgensen S.L."/>
            <person name="Zaremba-Niedzwiedzka K."/>
            <person name="Martijn J."/>
            <person name="Lind A.E."/>
            <person name="van Eijk R."/>
            <person name="Schleper C."/>
            <person name="Guy L."/>
            <person name="Ettema T.J."/>
        </authorList>
    </citation>
    <scope>NUCLEOTIDE SEQUENCE</scope>
</reference>
<name>A0A0F9L8F8_9ZZZZ</name>
<dbReference type="EMBL" id="LAZR01006770">
    <property type="protein sequence ID" value="KKM89753.1"/>
    <property type="molecule type" value="Genomic_DNA"/>
</dbReference>
<protein>
    <recommendedName>
        <fullName evidence="1">Calcineurin-like phosphoesterase domain-containing protein</fullName>
    </recommendedName>
</protein>
<sequence length="268" mass="31210">MSEKFVAFYDIHAPFQNDEYLERVYETISKEQPQHVIMGGDLFDADGASRWNNEEVHDLLEEYEIANGILEKCRKAAPRNAKLVWLLGNHEDNVLQRGRIDKRIRRLCEWGRHMPEAKNWRQIPYSRKESVGCYRIGQQMTFIHGHVAPEQDDTPSNTLVQQAMLQNNFEPCSVVMCGHTHRPTDLRRVRIGKTKLPNWWIVAGCLCQLDPPRDWMARKRWDLWGNGIIKGAVIPTKSSRKTPNWEVEPIIFEMGRQLNLLTGAPKLR</sequence>
<dbReference type="GO" id="GO:0016787">
    <property type="term" value="F:hydrolase activity"/>
    <property type="evidence" value="ECO:0007669"/>
    <property type="project" value="InterPro"/>
</dbReference>
<dbReference type="Pfam" id="PF00149">
    <property type="entry name" value="Metallophos"/>
    <property type="match status" value="1"/>
</dbReference>
<dbReference type="InterPro" id="IPR029052">
    <property type="entry name" value="Metallo-depent_PP-like"/>
</dbReference>
<dbReference type="AlphaFoldDB" id="A0A0F9L8F8"/>